<dbReference type="Gene3D" id="2.30.30.490">
    <property type="match status" value="1"/>
</dbReference>
<dbReference type="PANTHER" id="PTHR47073">
    <property type="entry name" value="PROTEIN ANTI-SILENCING 1"/>
    <property type="match status" value="1"/>
</dbReference>
<protein>
    <recommendedName>
        <fullName evidence="2">BAH domain-containing protein</fullName>
    </recommendedName>
</protein>
<feature type="region of interest" description="Disordered" evidence="1">
    <location>
        <begin position="170"/>
        <end position="248"/>
    </location>
</feature>
<dbReference type="InterPro" id="IPR043151">
    <property type="entry name" value="BAH_sf"/>
</dbReference>
<accession>A0ABD3HI91</accession>
<evidence type="ECO:0000256" key="1">
    <source>
        <dbReference type="SAM" id="MobiDB-lite"/>
    </source>
</evidence>
<dbReference type="Pfam" id="PF01426">
    <property type="entry name" value="BAH"/>
    <property type="match status" value="1"/>
</dbReference>
<dbReference type="SMART" id="SM00439">
    <property type="entry name" value="BAH"/>
    <property type="match status" value="1"/>
</dbReference>
<evidence type="ECO:0000313" key="4">
    <source>
        <dbReference type="Proteomes" id="UP001633002"/>
    </source>
</evidence>
<comment type="caution">
    <text evidence="3">The sequence shown here is derived from an EMBL/GenBank/DDBJ whole genome shotgun (WGS) entry which is preliminary data.</text>
</comment>
<dbReference type="AlphaFoldDB" id="A0ABD3HI91"/>
<evidence type="ECO:0000313" key="3">
    <source>
        <dbReference type="EMBL" id="KAL3690132.1"/>
    </source>
</evidence>
<dbReference type="PROSITE" id="PS51038">
    <property type="entry name" value="BAH"/>
    <property type="match status" value="1"/>
</dbReference>
<keyword evidence="4" id="KW-1185">Reference proteome</keyword>
<gene>
    <name evidence="3" type="ORF">R1sor_016441</name>
</gene>
<feature type="domain" description="BAH" evidence="2">
    <location>
        <begin position="39"/>
        <end position="165"/>
    </location>
</feature>
<dbReference type="EMBL" id="JBJQOH010000004">
    <property type="protein sequence ID" value="KAL3690132.1"/>
    <property type="molecule type" value="Genomic_DNA"/>
</dbReference>
<evidence type="ECO:0000259" key="2">
    <source>
        <dbReference type="PROSITE" id="PS51038"/>
    </source>
</evidence>
<dbReference type="Proteomes" id="UP001633002">
    <property type="component" value="Unassembled WGS sequence"/>
</dbReference>
<feature type="compositionally biased region" description="Basic and acidic residues" evidence="1">
    <location>
        <begin position="187"/>
        <end position="196"/>
    </location>
</feature>
<dbReference type="InterPro" id="IPR001025">
    <property type="entry name" value="BAH_dom"/>
</dbReference>
<feature type="region of interest" description="Disordered" evidence="1">
    <location>
        <begin position="450"/>
        <end position="476"/>
    </location>
</feature>
<organism evidence="3 4">
    <name type="scientific">Riccia sorocarpa</name>
    <dbReference type="NCBI Taxonomy" id="122646"/>
    <lineage>
        <taxon>Eukaryota</taxon>
        <taxon>Viridiplantae</taxon>
        <taxon>Streptophyta</taxon>
        <taxon>Embryophyta</taxon>
        <taxon>Marchantiophyta</taxon>
        <taxon>Marchantiopsida</taxon>
        <taxon>Marchantiidae</taxon>
        <taxon>Marchantiales</taxon>
        <taxon>Ricciaceae</taxon>
        <taxon>Riccia</taxon>
    </lineage>
</organism>
<reference evidence="3 4" key="1">
    <citation type="submission" date="2024-09" db="EMBL/GenBank/DDBJ databases">
        <title>Chromosome-scale assembly of Riccia sorocarpa.</title>
        <authorList>
            <person name="Paukszto L."/>
        </authorList>
    </citation>
    <scope>NUCLEOTIDE SEQUENCE [LARGE SCALE GENOMIC DNA]</scope>
    <source>
        <strain evidence="3">LP-2024</strain>
        <tissue evidence="3">Aerial parts of the thallus</tissue>
    </source>
</reference>
<dbReference type="PANTHER" id="PTHR47073:SF2">
    <property type="entry name" value="PROTEIN ANTI-SILENCING 1"/>
    <property type="match status" value="1"/>
</dbReference>
<name>A0ABD3HI91_9MARC</name>
<proteinExistence type="predicted"/>
<feature type="compositionally biased region" description="Basic and acidic residues" evidence="1">
    <location>
        <begin position="223"/>
        <end position="234"/>
    </location>
</feature>
<sequence>MARGGTPSDIEDDYGVRWGRLKGTGERFKFYHSFYLDGKVFSVNSFVLVKASDGPPYIARIVKLSENDATRKKYMSVRWFYRPRELPKGLPSVDYDTKCREIFIAIGNKYALSRINPACTIRKCRVVCIAQETWNRMPSDVKAETADYFFHRAFDPEKLKLRRLDPLKLPGSVHPGTEPKVSSIHPEPAERSREIGGRMFPGSKVPGLHSERVISGKPPRQLVDPRTDQTEKLKPSPKPSAFPSTRENVLQVVDSRKRPRVGAQEDDTKERRVLGGMMNDKDRSVVFPGRQESKAKLHASSKQEVEAREADIGSTMLAKGKLNSLSGKGTPLSDKDRALKSASLQAKDLAERKLGVKPLSSNLPRGNDGGFMRDGKSGETVVLGKRSREVSYPLASDKGNLAQYPRPEKRLKECHLGIKSRTMSTDTNSRINPMEIKSQIDAKIVRKEGKDLQKQVHQRPSVKPLGERGTAGVKRDFRPLGNCQVSRLESEDQSRKLKVKSSAQDGLQGATCRVDKHRVADVVGPPVDRGRPFSEEDHCNRYTPIKKIFKFPWEEKQSVEEAITKGRALLLKNLDPCLNSNETEAILEKVLRTTCDVRILPPKVITCYTSAEAVVIFRRTEIAQSALRTLQENVLVISDDERPVLASPMSMPDKSISNFHGFFNLEKFGCKANDSVDQNAGATSHCAQTNTVEYETGLLWRLLQDRDTKAWLQLEEDHQRELREVKTKYQKGKL</sequence>